<evidence type="ECO:0000313" key="3">
    <source>
        <dbReference type="Proteomes" id="UP001160483"/>
    </source>
</evidence>
<dbReference type="EMBL" id="CAKKTJ010000327">
    <property type="protein sequence ID" value="CAH0481305.1"/>
    <property type="molecule type" value="Genomic_DNA"/>
</dbReference>
<dbReference type="PANTHER" id="PTHR24347">
    <property type="entry name" value="SERINE/THREONINE-PROTEIN KINASE"/>
    <property type="match status" value="1"/>
</dbReference>
<dbReference type="PROSITE" id="PS50011">
    <property type="entry name" value="PROTEIN_KINASE_DOM"/>
    <property type="match status" value="1"/>
</dbReference>
<evidence type="ECO:0000313" key="2">
    <source>
        <dbReference type="EMBL" id="CAH0481305.1"/>
    </source>
</evidence>
<protein>
    <recommendedName>
        <fullName evidence="1">Protein kinase domain-containing protein</fullName>
    </recommendedName>
</protein>
<dbReference type="Gene3D" id="1.10.510.10">
    <property type="entry name" value="Transferase(Phosphotransferase) domain 1"/>
    <property type="match status" value="1"/>
</dbReference>
<name>A0AAU9L968_9STRA</name>
<reference evidence="2" key="1">
    <citation type="submission" date="2021-11" db="EMBL/GenBank/DDBJ databases">
        <authorList>
            <person name="Islam A."/>
            <person name="Islam S."/>
            <person name="Flora M.S."/>
            <person name="Rahman M."/>
            <person name="Ziaur R.M."/>
            <person name="Epstein J.H."/>
            <person name="Hassan M."/>
            <person name="Klassen M."/>
            <person name="Woodard K."/>
            <person name="Webb A."/>
            <person name="Webby R.J."/>
            <person name="El Zowalaty M.E."/>
        </authorList>
    </citation>
    <scope>NUCLEOTIDE SEQUENCE</scope>
    <source>
        <strain evidence="2">Pbs3</strain>
    </source>
</reference>
<dbReference type="InterPro" id="IPR011009">
    <property type="entry name" value="Kinase-like_dom_sf"/>
</dbReference>
<feature type="domain" description="Protein kinase" evidence="1">
    <location>
        <begin position="1"/>
        <end position="104"/>
    </location>
</feature>
<proteinExistence type="predicted"/>
<dbReference type="InterPro" id="IPR000719">
    <property type="entry name" value="Prot_kinase_dom"/>
</dbReference>
<dbReference type="Proteomes" id="UP001160483">
    <property type="component" value="Unassembled WGS sequence"/>
</dbReference>
<dbReference type="AlphaFoldDB" id="A0AAU9L968"/>
<sequence>MQGYPQPVAPKILMAQPYGKQVDIFSCGVITYILLCGYPPFHHDNQNAFFRLIKAGRYGFDSPYWDDISAEAKNLIRKMLIWHQRSDGQHGSFYTINGLQRMSLKTCSLLRHYKSCGSSTRVCG</sequence>
<dbReference type="GO" id="GO:0004672">
    <property type="term" value="F:protein kinase activity"/>
    <property type="evidence" value="ECO:0007669"/>
    <property type="project" value="InterPro"/>
</dbReference>
<comment type="caution">
    <text evidence="2">The sequence shown here is derived from an EMBL/GenBank/DDBJ whole genome shotgun (WGS) entry which is preliminary data.</text>
</comment>
<dbReference type="Pfam" id="PF00069">
    <property type="entry name" value="Pkinase"/>
    <property type="match status" value="1"/>
</dbReference>
<accession>A0AAU9L968</accession>
<evidence type="ECO:0000259" key="1">
    <source>
        <dbReference type="PROSITE" id="PS50011"/>
    </source>
</evidence>
<dbReference type="GO" id="GO:0005524">
    <property type="term" value="F:ATP binding"/>
    <property type="evidence" value="ECO:0007669"/>
    <property type="project" value="InterPro"/>
</dbReference>
<organism evidence="2 3">
    <name type="scientific">Peronospora belbahrii</name>
    <dbReference type="NCBI Taxonomy" id="622444"/>
    <lineage>
        <taxon>Eukaryota</taxon>
        <taxon>Sar</taxon>
        <taxon>Stramenopiles</taxon>
        <taxon>Oomycota</taxon>
        <taxon>Peronosporomycetes</taxon>
        <taxon>Peronosporales</taxon>
        <taxon>Peronosporaceae</taxon>
        <taxon>Peronospora</taxon>
    </lineage>
</organism>
<gene>
    <name evidence="2" type="ORF">PBS003_LOCUS7911</name>
</gene>
<dbReference type="SUPFAM" id="SSF56112">
    <property type="entry name" value="Protein kinase-like (PK-like)"/>
    <property type="match status" value="1"/>
</dbReference>